<feature type="domain" description="A20-type" evidence="6">
    <location>
        <begin position="34"/>
        <end position="68"/>
    </location>
</feature>
<evidence type="ECO:0000313" key="8">
    <source>
        <dbReference type="EMBL" id="BBH05583.1"/>
    </source>
</evidence>
<dbReference type="InterPro" id="IPR000058">
    <property type="entry name" value="Znf_AN1"/>
</dbReference>
<dbReference type="SUPFAM" id="SSF57716">
    <property type="entry name" value="Glucocorticoid receptor-like (DNA-binding domain)"/>
    <property type="match status" value="1"/>
</dbReference>
<dbReference type="SUPFAM" id="SSF118310">
    <property type="entry name" value="AN1-like Zinc finger"/>
    <property type="match status" value="1"/>
</dbReference>
<evidence type="ECO:0000256" key="4">
    <source>
        <dbReference type="ARBA" id="ARBA00022833"/>
    </source>
</evidence>
<dbReference type="SMART" id="SM00259">
    <property type="entry name" value="ZnF_A20"/>
    <property type="match status" value="1"/>
</dbReference>
<name>A0A4Y1RPE0_PRUDU</name>
<dbReference type="GO" id="GO:0008270">
    <property type="term" value="F:zinc ion binding"/>
    <property type="evidence" value="ECO:0007669"/>
    <property type="project" value="UniProtKB-KW"/>
</dbReference>
<dbReference type="InterPro" id="IPR002653">
    <property type="entry name" value="Znf_A20"/>
</dbReference>
<dbReference type="InterPro" id="IPR050652">
    <property type="entry name" value="AN1_A20_ZnFinger"/>
</dbReference>
<evidence type="ECO:0000256" key="2">
    <source>
        <dbReference type="ARBA" id="ARBA00022723"/>
    </source>
</evidence>
<dbReference type="SMART" id="SM00154">
    <property type="entry name" value="ZnF_AN1"/>
    <property type="match status" value="1"/>
</dbReference>
<proteinExistence type="predicted"/>
<dbReference type="GO" id="GO:0003677">
    <property type="term" value="F:DNA binding"/>
    <property type="evidence" value="ECO:0007669"/>
    <property type="project" value="InterPro"/>
</dbReference>
<dbReference type="AlphaFoldDB" id="A0A4Y1RPE0"/>
<dbReference type="FunFam" id="4.10.1110.10:FF:000001">
    <property type="entry name" value="Zinc finger AN1-type containing 6"/>
    <property type="match status" value="1"/>
</dbReference>
<evidence type="ECO:0000259" key="7">
    <source>
        <dbReference type="PROSITE" id="PS51039"/>
    </source>
</evidence>
<keyword evidence="4" id="KW-0862">Zinc</keyword>
<keyword evidence="3 5" id="KW-0863">Zinc-finger</keyword>
<gene>
    <name evidence="8" type="ORF">Prudu_017022</name>
</gene>
<dbReference type="PANTHER" id="PTHR10634">
    <property type="entry name" value="AN1-TYPE ZINC FINGER PROTEIN"/>
    <property type="match status" value="1"/>
</dbReference>
<dbReference type="PANTHER" id="PTHR10634:SF149">
    <property type="entry name" value="AN1-TYPE DOMAIN-CONTAINING PROTEIN-RELATED"/>
    <property type="match status" value="1"/>
</dbReference>
<comment type="function">
    <text evidence="1">May be involved in environmental stress response.</text>
</comment>
<dbReference type="EMBL" id="AP019302">
    <property type="protein sequence ID" value="BBH05583.1"/>
    <property type="molecule type" value="Genomic_DNA"/>
</dbReference>
<dbReference type="PROSITE" id="PS51036">
    <property type="entry name" value="ZF_A20"/>
    <property type="match status" value="1"/>
</dbReference>
<organism evidence="8">
    <name type="scientific">Prunus dulcis</name>
    <name type="common">Almond</name>
    <name type="synonym">Amygdalus dulcis</name>
    <dbReference type="NCBI Taxonomy" id="3755"/>
    <lineage>
        <taxon>Eukaryota</taxon>
        <taxon>Viridiplantae</taxon>
        <taxon>Streptophyta</taxon>
        <taxon>Embryophyta</taxon>
        <taxon>Tracheophyta</taxon>
        <taxon>Spermatophyta</taxon>
        <taxon>Magnoliopsida</taxon>
        <taxon>eudicotyledons</taxon>
        <taxon>Gunneridae</taxon>
        <taxon>Pentapetalae</taxon>
        <taxon>rosids</taxon>
        <taxon>fabids</taxon>
        <taxon>Rosales</taxon>
        <taxon>Rosaceae</taxon>
        <taxon>Amygdaloideae</taxon>
        <taxon>Amygdaleae</taxon>
        <taxon>Prunus</taxon>
    </lineage>
</organism>
<accession>A0A4Y1RPE0</accession>
<dbReference type="Pfam" id="PF01428">
    <property type="entry name" value="zf-AN1"/>
    <property type="match status" value="1"/>
</dbReference>
<protein>
    <submittedName>
        <fullName evidence="8">A20/AN1-like zinc finger family protein</fullName>
    </submittedName>
</protein>
<evidence type="ECO:0000256" key="5">
    <source>
        <dbReference type="PROSITE-ProRule" id="PRU00449"/>
    </source>
</evidence>
<dbReference type="InterPro" id="IPR035896">
    <property type="entry name" value="AN1-like_Znf"/>
</dbReference>
<feature type="domain" description="AN1-type" evidence="7">
    <location>
        <begin position="118"/>
        <end position="164"/>
    </location>
</feature>
<sequence length="184" mass="20705">MKTSIMEEFEVNCILSQSRESQKRKLDETGNEASKAPIMCVNNCGFFGSEKTNNLCSKCYKDFLLKQSKTAADYTAVVGKKVSAGDQDLENKRHVQQVLEEVKQSQVEEGTTSENPEKRPANRCNFCRKRVGLTGFKCRCGQTFCSLHRYSNKHNCVFDYKSAGQDAIAKANPVVKAEKVDKIR</sequence>
<dbReference type="Gene3D" id="4.10.1110.10">
    <property type="entry name" value="AN1-like Zinc finger"/>
    <property type="match status" value="1"/>
</dbReference>
<evidence type="ECO:0000259" key="6">
    <source>
        <dbReference type="PROSITE" id="PS51036"/>
    </source>
</evidence>
<keyword evidence="2" id="KW-0479">Metal-binding</keyword>
<evidence type="ECO:0000256" key="3">
    <source>
        <dbReference type="ARBA" id="ARBA00022771"/>
    </source>
</evidence>
<dbReference type="Pfam" id="PF01754">
    <property type="entry name" value="zf-A20"/>
    <property type="match status" value="1"/>
</dbReference>
<dbReference type="PROSITE" id="PS51039">
    <property type="entry name" value="ZF_AN1"/>
    <property type="match status" value="1"/>
</dbReference>
<evidence type="ECO:0000256" key="1">
    <source>
        <dbReference type="ARBA" id="ARBA00003732"/>
    </source>
</evidence>
<dbReference type="Gene3D" id="1.20.5.4770">
    <property type="match status" value="1"/>
</dbReference>
<reference evidence="8" key="1">
    <citation type="journal article" date="2019" name="Science">
        <title>Mutation of a bHLH transcription factor allowed almond domestication.</title>
        <authorList>
            <person name="Sanchez-Perez R."/>
            <person name="Pavan S."/>
            <person name="Mazzeo R."/>
            <person name="Moldovan C."/>
            <person name="Aiese Cigliano R."/>
            <person name="Del Cueto J."/>
            <person name="Ricciardi F."/>
            <person name="Lotti C."/>
            <person name="Ricciardi L."/>
            <person name="Dicenta F."/>
            <person name="Lopez-Marques R.L."/>
            <person name="Lindberg Moller B."/>
        </authorList>
    </citation>
    <scope>NUCLEOTIDE SEQUENCE</scope>
</reference>